<name>A0A840MFV3_9PROT</name>
<evidence type="ECO:0000259" key="1">
    <source>
        <dbReference type="Pfam" id="PF05099"/>
    </source>
</evidence>
<dbReference type="AlphaFoldDB" id="A0A840MFV3"/>
<evidence type="ECO:0000313" key="3">
    <source>
        <dbReference type="Proteomes" id="UP000575898"/>
    </source>
</evidence>
<dbReference type="Proteomes" id="UP000575898">
    <property type="component" value="Unassembled WGS sequence"/>
</dbReference>
<dbReference type="SUPFAM" id="SSF158682">
    <property type="entry name" value="TerB-like"/>
    <property type="match status" value="1"/>
</dbReference>
<dbReference type="RefSeq" id="WP_184034871.1">
    <property type="nucleotide sequence ID" value="NZ_JACHHY010000003.1"/>
</dbReference>
<keyword evidence="3" id="KW-1185">Reference proteome</keyword>
<organism evidence="2 3">
    <name type="scientific">Chitinivorax tropicus</name>
    <dbReference type="NCBI Taxonomy" id="714531"/>
    <lineage>
        <taxon>Bacteria</taxon>
        <taxon>Pseudomonadati</taxon>
        <taxon>Pseudomonadota</taxon>
        <taxon>Betaproteobacteria</taxon>
        <taxon>Chitinivorax</taxon>
    </lineage>
</organism>
<accession>A0A840MFV3</accession>
<sequence>MISTQNIELNIHHVQLLVRALHELSLSDGMHDAERVMLNGFYQACQADSQALTTFQELVSVKLDLSALADHFNTPPLQRAFLHSCLLLAYADGKYSNVERARIVEYANALGVTETELAVIEDQVADHLLQQISRIENVAALGEVAAGMHPDRA</sequence>
<evidence type="ECO:0000313" key="2">
    <source>
        <dbReference type="EMBL" id="MBB5017280.1"/>
    </source>
</evidence>
<feature type="domain" description="Co-chaperone DjlA N-terminal" evidence="1">
    <location>
        <begin position="49"/>
        <end position="118"/>
    </location>
</feature>
<reference evidence="2 3" key="1">
    <citation type="submission" date="2020-08" db="EMBL/GenBank/DDBJ databases">
        <title>Genomic Encyclopedia of Type Strains, Phase IV (KMG-IV): sequencing the most valuable type-strain genomes for metagenomic binning, comparative biology and taxonomic classification.</title>
        <authorList>
            <person name="Goeker M."/>
        </authorList>
    </citation>
    <scope>NUCLEOTIDE SEQUENCE [LARGE SCALE GENOMIC DNA]</scope>
    <source>
        <strain evidence="2 3">DSM 27165</strain>
    </source>
</reference>
<dbReference type="Gene3D" id="1.10.3680.10">
    <property type="entry name" value="TerB-like"/>
    <property type="match status" value="1"/>
</dbReference>
<protein>
    <submittedName>
        <fullName evidence="2">Uncharacterized membrane protein YebE (DUF533 family)</fullName>
    </submittedName>
</protein>
<dbReference type="InterPro" id="IPR029024">
    <property type="entry name" value="TerB-like"/>
</dbReference>
<proteinExistence type="predicted"/>
<gene>
    <name evidence="2" type="ORF">HNQ59_000544</name>
</gene>
<dbReference type="EMBL" id="JACHHY010000003">
    <property type="protein sequence ID" value="MBB5017280.1"/>
    <property type="molecule type" value="Genomic_DNA"/>
</dbReference>
<dbReference type="Pfam" id="PF05099">
    <property type="entry name" value="TerB"/>
    <property type="match status" value="1"/>
</dbReference>
<dbReference type="InterPro" id="IPR007791">
    <property type="entry name" value="DjlA_N"/>
</dbReference>
<comment type="caution">
    <text evidence="2">The sequence shown here is derived from an EMBL/GenBank/DDBJ whole genome shotgun (WGS) entry which is preliminary data.</text>
</comment>